<keyword evidence="4" id="KW-1185">Reference proteome</keyword>
<gene>
    <name evidence="3" type="ORF">R9Z33_18795</name>
</gene>
<sequence>MRRRRLLALLPATLAAPALAQGFPERPVTLVIPFAPGGSSDAIARLLSERMTPILGQPVVAENRPGAGGIVASQSVARARPDGHTLLFGGLSAQILVQGVQPNLPFDPVADFAPVIITSKVPLVLVAARQLEVNDAAGLIQRIRREPGQHNFSSAGNGTSGHVAAQHFADVNQLQVTHVPYRGSAAGLADLIAGRISYLADTPSVVAAQAQAGQLRALATFSGTRAAALPQVPTMREAGLPQVNNMEPWQAILAPRGTPEPVLARLNAALTSILADPEVRARFAAIDLTVIGGSVSEAARFFRAENDLWVPILRGMGLSAT</sequence>
<dbReference type="RefSeq" id="WP_318648091.1">
    <property type="nucleotide sequence ID" value="NZ_CP137852.1"/>
</dbReference>
<protein>
    <submittedName>
        <fullName evidence="3">Tripartite tricarboxylate transporter substrate binding protein</fullName>
    </submittedName>
</protein>
<feature type="signal peptide" evidence="2">
    <location>
        <begin position="1"/>
        <end position="20"/>
    </location>
</feature>
<dbReference type="SUPFAM" id="SSF53850">
    <property type="entry name" value="Periplasmic binding protein-like II"/>
    <property type="match status" value="1"/>
</dbReference>
<dbReference type="Gene3D" id="3.40.190.10">
    <property type="entry name" value="Periplasmic binding protein-like II"/>
    <property type="match status" value="1"/>
</dbReference>
<comment type="similarity">
    <text evidence="1">Belongs to the UPF0065 (bug) family.</text>
</comment>
<dbReference type="Proteomes" id="UP001305521">
    <property type="component" value="Chromosome"/>
</dbReference>
<proteinExistence type="inferred from homology"/>
<keyword evidence="2" id="KW-0732">Signal</keyword>
<accession>A0ABZ0PEJ1</accession>
<dbReference type="EMBL" id="CP137852">
    <property type="protein sequence ID" value="WPB84134.1"/>
    <property type="molecule type" value="Genomic_DNA"/>
</dbReference>
<dbReference type="Gene3D" id="3.40.190.150">
    <property type="entry name" value="Bordetella uptake gene, domain 1"/>
    <property type="match status" value="1"/>
</dbReference>
<dbReference type="PANTHER" id="PTHR42928">
    <property type="entry name" value="TRICARBOXYLATE-BINDING PROTEIN"/>
    <property type="match status" value="1"/>
</dbReference>
<evidence type="ECO:0000313" key="4">
    <source>
        <dbReference type="Proteomes" id="UP001305521"/>
    </source>
</evidence>
<dbReference type="InterPro" id="IPR005064">
    <property type="entry name" value="BUG"/>
</dbReference>
<evidence type="ECO:0000256" key="1">
    <source>
        <dbReference type="ARBA" id="ARBA00006987"/>
    </source>
</evidence>
<evidence type="ECO:0000313" key="3">
    <source>
        <dbReference type="EMBL" id="WPB84134.1"/>
    </source>
</evidence>
<evidence type="ECO:0000256" key="2">
    <source>
        <dbReference type="SAM" id="SignalP"/>
    </source>
</evidence>
<dbReference type="PANTHER" id="PTHR42928:SF5">
    <property type="entry name" value="BLR1237 PROTEIN"/>
    <property type="match status" value="1"/>
</dbReference>
<dbReference type="PIRSF" id="PIRSF017082">
    <property type="entry name" value="YflP"/>
    <property type="match status" value="1"/>
</dbReference>
<name>A0ABZ0PEJ1_9PROT</name>
<feature type="chain" id="PRO_5045505998" evidence="2">
    <location>
        <begin position="21"/>
        <end position="321"/>
    </location>
</feature>
<organism evidence="3 4">
    <name type="scientific">Sediminicoccus rosea</name>
    <dbReference type="NCBI Taxonomy" id="1225128"/>
    <lineage>
        <taxon>Bacteria</taxon>
        <taxon>Pseudomonadati</taxon>
        <taxon>Pseudomonadota</taxon>
        <taxon>Alphaproteobacteria</taxon>
        <taxon>Acetobacterales</taxon>
        <taxon>Roseomonadaceae</taxon>
        <taxon>Sediminicoccus</taxon>
    </lineage>
</organism>
<reference evidence="3 4" key="1">
    <citation type="submission" date="2023-11" db="EMBL/GenBank/DDBJ databases">
        <title>Arctic aerobic anoxygenic photoheterotroph Sediminicoccus rosea KRV36 adapts its photosynthesis to long days of polar summer.</title>
        <authorList>
            <person name="Tomasch J."/>
            <person name="Kopejtka K."/>
            <person name="Bily T."/>
            <person name="Gardiner A.T."/>
            <person name="Gardian Z."/>
            <person name="Shivaramu S."/>
            <person name="Koblizek M."/>
            <person name="Engelhardt F."/>
            <person name="Kaftan D."/>
        </authorList>
    </citation>
    <scope>NUCLEOTIDE SEQUENCE [LARGE SCALE GENOMIC DNA]</scope>
    <source>
        <strain evidence="3 4">R-30</strain>
    </source>
</reference>
<dbReference type="InterPro" id="IPR042100">
    <property type="entry name" value="Bug_dom1"/>
</dbReference>
<dbReference type="CDD" id="cd07012">
    <property type="entry name" value="PBP2_Bug_TTT"/>
    <property type="match status" value="1"/>
</dbReference>
<dbReference type="Pfam" id="PF03401">
    <property type="entry name" value="TctC"/>
    <property type="match status" value="1"/>
</dbReference>